<dbReference type="Gene3D" id="2.30.240.10">
    <property type="entry name" value="At5g01610-like"/>
    <property type="match status" value="1"/>
</dbReference>
<accession>A0A8T0J2A5</accession>
<reference evidence="1" key="1">
    <citation type="submission" date="2020-06" db="EMBL/GenBank/DDBJ databases">
        <title>WGS assembly of Ceratodon purpureus strain R40.</title>
        <authorList>
            <person name="Carey S.B."/>
            <person name="Jenkins J."/>
            <person name="Shu S."/>
            <person name="Lovell J.T."/>
            <person name="Sreedasyam A."/>
            <person name="Maumus F."/>
            <person name="Tiley G.P."/>
            <person name="Fernandez-Pozo N."/>
            <person name="Barry K."/>
            <person name="Chen C."/>
            <person name="Wang M."/>
            <person name="Lipzen A."/>
            <person name="Daum C."/>
            <person name="Saski C.A."/>
            <person name="Payton A.C."/>
            <person name="Mcbreen J.C."/>
            <person name="Conrad R.E."/>
            <person name="Kollar L.M."/>
            <person name="Olsson S."/>
            <person name="Huttunen S."/>
            <person name="Landis J.B."/>
            <person name="Wickett N.J."/>
            <person name="Johnson M.G."/>
            <person name="Rensing S.A."/>
            <person name="Grimwood J."/>
            <person name="Schmutz J."/>
            <person name="Mcdaniel S.F."/>
        </authorList>
    </citation>
    <scope>NUCLEOTIDE SEQUENCE</scope>
    <source>
        <strain evidence="1">R40</strain>
    </source>
</reference>
<dbReference type="Pfam" id="PF04398">
    <property type="entry name" value="DUF538"/>
    <property type="match status" value="1"/>
</dbReference>
<name>A0A8T0J2A5_CERPU</name>
<comment type="caution">
    <text evidence="1">The sequence shown here is derived from an EMBL/GenBank/DDBJ whole genome shotgun (WGS) entry which is preliminary data.</text>
</comment>
<sequence length="151" mass="16452">MASKASGSSNEREGAEILKGAEALPKFVTLLQGFGFPGGLFSLPSVEEFGFVEKTGFFWLKQPGRLEHTFPMAKVLVVYHAEVSGRIQKGKMTTVKGLKLKYLENKDLFLAASASEVWLDDPPSGKIHFRTSGGKHPTEESFSVEVFAAGQ</sequence>
<dbReference type="AlphaFoldDB" id="A0A8T0J2A5"/>
<dbReference type="InterPro" id="IPR036758">
    <property type="entry name" value="At5g01610-like"/>
</dbReference>
<protein>
    <submittedName>
        <fullName evidence="1">Uncharacterized protein</fullName>
    </submittedName>
</protein>
<proteinExistence type="predicted"/>
<organism evidence="1 2">
    <name type="scientific">Ceratodon purpureus</name>
    <name type="common">Fire moss</name>
    <name type="synonym">Dicranum purpureum</name>
    <dbReference type="NCBI Taxonomy" id="3225"/>
    <lineage>
        <taxon>Eukaryota</taxon>
        <taxon>Viridiplantae</taxon>
        <taxon>Streptophyta</taxon>
        <taxon>Embryophyta</taxon>
        <taxon>Bryophyta</taxon>
        <taxon>Bryophytina</taxon>
        <taxon>Bryopsida</taxon>
        <taxon>Dicranidae</taxon>
        <taxon>Pseudoditrichales</taxon>
        <taxon>Ditrichaceae</taxon>
        <taxon>Ceratodon</taxon>
    </lineage>
</organism>
<dbReference type="PANTHER" id="PTHR31676:SF160">
    <property type="entry name" value="OS01G0652700 PROTEIN"/>
    <property type="match status" value="1"/>
</dbReference>
<evidence type="ECO:0000313" key="1">
    <source>
        <dbReference type="EMBL" id="KAG0589677.1"/>
    </source>
</evidence>
<gene>
    <name evidence="1" type="ORF">KC19_1G039100</name>
</gene>
<dbReference type="EMBL" id="CM026421">
    <property type="protein sequence ID" value="KAG0589677.1"/>
    <property type="molecule type" value="Genomic_DNA"/>
</dbReference>
<evidence type="ECO:0000313" key="2">
    <source>
        <dbReference type="Proteomes" id="UP000822688"/>
    </source>
</evidence>
<keyword evidence="2" id="KW-1185">Reference proteome</keyword>
<dbReference type="SUPFAM" id="SSF141562">
    <property type="entry name" value="At5g01610-like"/>
    <property type="match status" value="1"/>
</dbReference>
<dbReference type="Proteomes" id="UP000822688">
    <property type="component" value="Chromosome 1"/>
</dbReference>
<dbReference type="PANTHER" id="PTHR31676">
    <property type="entry name" value="T31J12.3 PROTEIN-RELATED"/>
    <property type="match status" value="1"/>
</dbReference>
<dbReference type="InterPro" id="IPR007493">
    <property type="entry name" value="DUF538"/>
</dbReference>